<feature type="transmembrane region" description="Helical" evidence="5">
    <location>
        <begin position="417"/>
        <end position="435"/>
    </location>
</feature>
<keyword evidence="4 5" id="KW-0472">Membrane</keyword>
<dbReference type="EMBL" id="JBHTAA010000002">
    <property type="protein sequence ID" value="MFC7203282.1"/>
    <property type="molecule type" value="Genomic_DNA"/>
</dbReference>
<feature type="transmembrane region" description="Helical" evidence="5">
    <location>
        <begin position="65"/>
        <end position="87"/>
    </location>
</feature>
<feature type="transmembrane region" description="Helical" evidence="5">
    <location>
        <begin position="323"/>
        <end position="342"/>
    </location>
</feature>
<feature type="transmembrane region" description="Helical" evidence="5">
    <location>
        <begin position="297"/>
        <end position="316"/>
    </location>
</feature>
<evidence type="ECO:0000256" key="4">
    <source>
        <dbReference type="ARBA" id="ARBA00023136"/>
    </source>
</evidence>
<feature type="transmembrane region" description="Helical" evidence="5">
    <location>
        <begin position="182"/>
        <end position="207"/>
    </location>
</feature>
<protein>
    <submittedName>
        <fullName evidence="6">SLC13 family permease</fullName>
    </submittedName>
</protein>
<gene>
    <name evidence="6" type="ORF">ACFQJC_07125</name>
</gene>
<organism evidence="6 7">
    <name type="scientific">Haloferax namakaokahaiae</name>
    <dbReference type="NCBI Taxonomy" id="1748331"/>
    <lineage>
        <taxon>Archaea</taxon>
        <taxon>Methanobacteriati</taxon>
        <taxon>Methanobacteriota</taxon>
        <taxon>Stenosarchaea group</taxon>
        <taxon>Halobacteria</taxon>
        <taxon>Halobacteriales</taxon>
        <taxon>Haloferacaceae</taxon>
        <taxon>Haloferax</taxon>
    </lineage>
</organism>
<feature type="transmembrane region" description="Helical" evidence="5">
    <location>
        <begin position="275"/>
        <end position="291"/>
    </location>
</feature>
<keyword evidence="7" id="KW-1185">Reference proteome</keyword>
<dbReference type="GO" id="GO:0016020">
    <property type="term" value="C:membrane"/>
    <property type="evidence" value="ECO:0007669"/>
    <property type="project" value="UniProtKB-SubCell"/>
</dbReference>
<name>A0ABD5ZDM8_9EURY</name>
<keyword evidence="2 5" id="KW-0812">Transmembrane</keyword>
<evidence type="ECO:0000256" key="2">
    <source>
        <dbReference type="ARBA" id="ARBA00022692"/>
    </source>
</evidence>
<feature type="transmembrane region" description="Helical" evidence="5">
    <location>
        <begin position="388"/>
        <end position="411"/>
    </location>
</feature>
<evidence type="ECO:0000256" key="3">
    <source>
        <dbReference type="ARBA" id="ARBA00022989"/>
    </source>
</evidence>
<feature type="transmembrane region" description="Helical" evidence="5">
    <location>
        <begin position="17"/>
        <end position="36"/>
    </location>
</feature>
<accession>A0ABD5ZDM8</accession>
<comment type="subcellular location">
    <subcellularLocation>
        <location evidence="1">Membrane</location>
        <topology evidence="1">Multi-pass membrane protein</topology>
    </subcellularLocation>
</comment>
<comment type="caution">
    <text evidence="6">The sequence shown here is derived from an EMBL/GenBank/DDBJ whole genome shotgun (WGS) entry which is preliminary data.</text>
</comment>
<evidence type="ECO:0000256" key="5">
    <source>
        <dbReference type="SAM" id="Phobius"/>
    </source>
</evidence>
<dbReference type="Proteomes" id="UP001596481">
    <property type="component" value="Unassembled WGS sequence"/>
</dbReference>
<sequence>MTIRSFLSLDRSLDVDVSWLSIPVAMVAAGSISLYAPVSGEMATMLAITVFSVVLWIGAPVEPWFTGLISVGLIGLAFSTQLALVGFRLPATWLVVLGILLGEATRQSGLASLVEQYVLRAVPETGTQDAVTVYRYVLGATSVAALGLVVLVPSSLVRVLILGPILISLGRLFSERRAKLGIFLGPLFVTFSGSSGVLTGSLANIIITGIVEANGGLSIGWMEWLVWLGPVMAIGRSLVITLLAYVLYRPTEAGGLAKRVASAADVRVSSEERRMLLYLLVGVAIWATDSIHGLHPLYGALVVTLLAFAPRIGVVAPERIREADFTIIFFLGAIFAIAEGLRQTAFTDLAATKILSYLPADASLAVVLVFVVFASLALVFVMEGLAVASVLTPVLISFTASAGIPLLPVAMTEAVALNTYFFPYQSAVLVAILGLEMANSRELIRMTVICSLATLVVLVPIQIAIFAVVF</sequence>
<dbReference type="Pfam" id="PF00939">
    <property type="entry name" value="Na_sulph_symp"/>
    <property type="match status" value="1"/>
</dbReference>
<dbReference type="InterPro" id="IPR001898">
    <property type="entry name" value="SLC13A/DASS"/>
</dbReference>
<proteinExistence type="predicted"/>
<evidence type="ECO:0000313" key="6">
    <source>
        <dbReference type="EMBL" id="MFC7203282.1"/>
    </source>
</evidence>
<dbReference type="AlphaFoldDB" id="A0ABD5ZDM8"/>
<dbReference type="RefSeq" id="WP_390222621.1">
    <property type="nucleotide sequence ID" value="NZ_JBHTAA010000002.1"/>
</dbReference>
<evidence type="ECO:0000313" key="7">
    <source>
        <dbReference type="Proteomes" id="UP001596481"/>
    </source>
</evidence>
<evidence type="ECO:0000256" key="1">
    <source>
        <dbReference type="ARBA" id="ARBA00004141"/>
    </source>
</evidence>
<feature type="transmembrane region" description="Helical" evidence="5">
    <location>
        <begin position="227"/>
        <end position="248"/>
    </location>
</feature>
<reference evidence="6 7" key="1">
    <citation type="journal article" date="2019" name="Int. J. Syst. Evol. Microbiol.">
        <title>The Global Catalogue of Microorganisms (GCM) 10K type strain sequencing project: providing services to taxonomists for standard genome sequencing and annotation.</title>
        <authorList>
            <consortium name="The Broad Institute Genomics Platform"/>
            <consortium name="The Broad Institute Genome Sequencing Center for Infectious Disease"/>
            <person name="Wu L."/>
            <person name="Ma J."/>
        </authorList>
    </citation>
    <scope>NUCLEOTIDE SEQUENCE [LARGE SCALE GENOMIC DNA]</scope>
    <source>
        <strain evidence="6 7">DSM 29988</strain>
    </source>
</reference>
<feature type="transmembrane region" description="Helical" evidence="5">
    <location>
        <begin position="362"/>
        <end position="381"/>
    </location>
</feature>
<feature type="transmembrane region" description="Helical" evidence="5">
    <location>
        <begin position="43"/>
        <end position="59"/>
    </location>
</feature>
<feature type="transmembrane region" description="Helical" evidence="5">
    <location>
        <begin position="447"/>
        <end position="469"/>
    </location>
</feature>
<keyword evidence="3 5" id="KW-1133">Transmembrane helix</keyword>
<feature type="transmembrane region" description="Helical" evidence="5">
    <location>
        <begin position="134"/>
        <end position="161"/>
    </location>
</feature>